<dbReference type="OrthoDB" id="241541at2"/>
<dbReference type="NCBIfam" id="TIGR04294">
    <property type="entry name" value="pre_pil_HX9DG"/>
    <property type="match status" value="1"/>
</dbReference>
<dbReference type="Gene3D" id="3.30.700.10">
    <property type="entry name" value="Glycoprotein, Type 4 Pilin"/>
    <property type="match status" value="1"/>
</dbReference>
<keyword evidence="3" id="KW-1185">Reference proteome</keyword>
<dbReference type="InterPro" id="IPR027558">
    <property type="entry name" value="Pre_pil_HX9DG_C"/>
</dbReference>
<comment type="caution">
    <text evidence="2">The sequence shown here is derived from an EMBL/GenBank/DDBJ whole genome shotgun (WGS) entry which is preliminary data.</text>
</comment>
<feature type="domain" description="DUF1559" evidence="1">
    <location>
        <begin position="35"/>
        <end position="332"/>
    </location>
</feature>
<evidence type="ECO:0000313" key="2">
    <source>
        <dbReference type="EMBL" id="TWU01964.1"/>
    </source>
</evidence>
<reference evidence="2 3" key="1">
    <citation type="submission" date="2019-02" db="EMBL/GenBank/DDBJ databases">
        <title>Deep-cultivation of Planctomycetes and their phenomic and genomic characterization uncovers novel biology.</title>
        <authorList>
            <person name="Wiegand S."/>
            <person name="Jogler M."/>
            <person name="Boedeker C."/>
            <person name="Pinto D."/>
            <person name="Vollmers J."/>
            <person name="Rivas-Marin E."/>
            <person name="Kohn T."/>
            <person name="Peeters S.H."/>
            <person name="Heuer A."/>
            <person name="Rast P."/>
            <person name="Oberbeckmann S."/>
            <person name="Bunk B."/>
            <person name="Jeske O."/>
            <person name="Meyerdierks A."/>
            <person name="Storesund J.E."/>
            <person name="Kallscheuer N."/>
            <person name="Luecker S."/>
            <person name="Lage O.M."/>
            <person name="Pohl T."/>
            <person name="Merkel B.J."/>
            <person name="Hornburger P."/>
            <person name="Mueller R.-W."/>
            <person name="Bruemmer F."/>
            <person name="Labrenz M."/>
            <person name="Spormann A.M."/>
            <person name="Op Den Camp H."/>
            <person name="Overmann J."/>
            <person name="Amann R."/>
            <person name="Jetten M.S.M."/>
            <person name="Mascher T."/>
            <person name="Medema M.H."/>
            <person name="Devos D.P."/>
            <person name="Kaster A.-K."/>
            <person name="Ovreas L."/>
            <person name="Rohde M."/>
            <person name="Galperin M.Y."/>
            <person name="Jogler C."/>
        </authorList>
    </citation>
    <scope>NUCLEOTIDE SEQUENCE [LARGE SCALE GENOMIC DNA]</scope>
    <source>
        <strain evidence="2 3">Pla100</strain>
    </source>
</reference>
<dbReference type="PANTHER" id="PTHR30093">
    <property type="entry name" value="GENERAL SECRETION PATHWAY PROTEIN G"/>
    <property type="match status" value="1"/>
</dbReference>
<dbReference type="Proteomes" id="UP000316213">
    <property type="component" value="Unassembled WGS sequence"/>
</dbReference>
<evidence type="ECO:0000259" key="1">
    <source>
        <dbReference type="Pfam" id="PF07596"/>
    </source>
</evidence>
<dbReference type="PROSITE" id="PS00409">
    <property type="entry name" value="PROKAR_NTER_METHYL"/>
    <property type="match status" value="1"/>
</dbReference>
<dbReference type="SUPFAM" id="SSF54523">
    <property type="entry name" value="Pili subunits"/>
    <property type="match status" value="1"/>
</dbReference>
<dbReference type="InterPro" id="IPR011453">
    <property type="entry name" value="DUF1559"/>
</dbReference>
<dbReference type="AlphaFoldDB" id="A0A5C6AV18"/>
<evidence type="ECO:0000313" key="3">
    <source>
        <dbReference type="Proteomes" id="UP000316213"/>
    </source>
</evidence>
<dbReference type="EMBL" id="SJPM01000002">
    <property type="protein sequence ID" value="TWU01964.1"/>
    <property type="molecule type" value="Genomic_DNA"/>
</dbReference>
<dbReference type="InterPro" id="IPR045584">
    <property type="entry name" value="Pilin-like"/>
</dbReference>
<dbReference type="NCBIfam" id="TIGR02532">
    <property type="entry name" value="IV_pilin_GFxxxE"/>
    <property type="match status" value="1"/>
</dbReference>
<gene>
    <name evidence="2" type="ORF">Pla100_17000</name>
</gene>
<dbReference type="InterPro" id="IPR012902">
    <property type="entry name" value="N_methyl_site"/>
</dbReference>
<proteinExistence type="predicted"/>
<dbReference type="RefSeq" id="WP_146577163.1">
    <property type="nucleotide sequence ID" value="NZ_SJPM01000002.1"/>
</dbReference>
<dbReference type="Pfam" id="PF07963">
    <property type="entry name" value="N_methyl"/>
    <property type="match status" value="1"/>
</dbReference>
<protein>
    <recommendedName>
        <fullName evidence="1">DUF1559 domain-containing protein</fullName>
    </recommendedName>
</protein>
<dbReference type="PANTHER" id="PTHR30093:SF2">
    <property type="entry name" value="TYPE II SECRETION SYSTEM PROTEIN H"/>
    <property type="match status" value="1"/>
</dbReference>
<organism evidence="2 3">
    <name type="scientific">Neorhodopirellula pilleata</name>
    <dbReference type="NCBI Taxonomy" id="2714738"/>
    <lineage>
        <taxon>Bacteria</taxon>
        <taxon>Pseudomonadati</taxon>
        <taxon>Planctomycetota</taxon>
        <taxon>Planctomycetia</taxon>
        <taxon>Pirellulales</taxon>
        <taxon>Pirellulaceae</taxon>
        <taxon>Neorhodopirellula</taxon>
    </lineage>
</organism>
<accession>A0A5C6AV18</accession>
<dbReference type="Pfam" id="PF07596">
    <property type="entry name" value="SBP_bac_10"/>
    <property type="match status" value="1"/>
</dbReference>
<sequence>MMKLRRWRTGFTLVELLVVIAIIGVLVGLLLPAVQAAREAARRMSCSNNFKQIGLGFHNYHAAYNQLPRHMGGTLPGAWNNKQPGNDRSLSVLVGILPFIEQQALWEEISNPMERGINASTPDFNPMGPEPEDATYPPWRTTIPGYRCPSDPMQSTSGQLGRANYGPCLGDNPWSSLDNESAADCRGVFIPRRETGFRDILDGLANTIMMGELNTYSNRREITTENRVSLGDMYNGDRVTLNLALCRNLIDPQRPNFWTATGGSARSRGAAWAFAQASRSVVHTIRPPNSESCRDGWHNSEGHFSMSSRHQGGCHVLMSDGAVKFVTDSIEAGNQDAPAGRQGTDTAYGLWGALGTRDVQEADVEIP</sequence>
<name>A0A5C6AV18_9BACT</name>